<feature type="domain" description="NADH:flavin oxidoreductase/NADH oxidase N-terminal" evidence="6">
    <location>
        <begin position="3"/>
        <end position="340"/>
    </location>
</feature>
<keyword evidence="2" id="KW-0285">Flavoprotein</keyword>
<evidence type="ECO:0000256" key="4">
    <source>
        <dbReference type="ARBA" id="ARBA00022857"/>
    </source>
</evidence>
<gene>
    <name evidence="7" type="ORF">HNR42_001378</name>
</gene>
<dbReference type="CDD" id="cd02932">
    <property type="entry name" value="OYE_YqiM_FMN"/>
    <property type="match status" value="1"/>
</dbReference>
<protein>
    <submittedName>
        <fullName evidence="7">2,4-dienoyl-CoA reductase-like NADH-dependent reductase (Old Yellow Enzyme family)</fullName>
    </submittedName>
</protein>
<evidence type="ECO:0000256" key="3">
    <source>
        <dbReference type="ARBA" id="ARBA00022643"/>
    </source>
</evidence>
<dbReference type="InterPro" id="IPR013785">
    <property type="entry name" value="Aldolase_TIM"/>
</dbReference>
<accession>A0A841I1Y9</accession>
<organism evidence="7 8">
    <name type="scientific">Deinobacterium chartae</name>
    <dbReference type="NCBI Taxonomy" id="521158"/>
    <lineage>
        <taxon>Bacteria</taxon>
        <taxon>Thermotogati</taxon>
        <taxon>Deinococcota</taxon>
        <taxon>Deinococci</taxon>
        <taxon>Deinococcales</taxon>
        <taxon>Deinococcaceae</taxon>
        <taxon>Deinobacterium</taxon>
    </lineage>
</organism>
<dbReference type="Gene3D" id="3.20.20.70">
    <property type="entry name" value="Aldolase class I"/>
    <property type="match status" value="1"/>
</dbReference>
<dbReference type="RefSeq" id="WP_183985896.1">
    <property type="nucleotide sequence ID" value="NZ_JACHHG010000004.1"/>
</dbReference>
<dbReference type="GO" id="GO:0010181">
    <property type="term" value="F:FMN binding"/>
    <property type="evidence" value="ECO:0007669"/>
    <property type="project" value="InterPro"/>
</dbReference>
<dbReference type="Proteomes" id="UP000569951">
    <property type="component" value="Unassembled WGS sequence"/>
</dbReference>
<dbReference type="EMBL" id="JACHHG010000004">
    <property type="protein sequence ID" value="MBB6097955.1"/>
    <property type="molecule type" value="Genomic_DNA"/>
</dbReference>
<reference evidence="7 8" key="1">
    <citation type="submission" date="2020-08" db="EMBL/GenBank/DDBJ databases">
        <title>Genomic Encyclopedia of Type Strains, Phase IV (KMG-IV): sequencing the most valuable type-strain genomes for metagenomic binning, comparative biology and taxonomic classification.</title>
        <authorList>
            <person name="Goeker M."/>
        </authorList>
    </citation>
    <scope>NUCLEOTIDE SEQUENCE [LARGE SCALE GENOMIC DNA]</scope>
    <source>
        <strain evidence="7 8">DSM 21458</strain>
    </source>
</reference>
<dbReference type="GO" id="GO:0003959">
    <property type="term" value="F:NADPH dehydrogenase activity"/>
    <property type="evidence" value="ECO:0007669"/>
    <property type="project" value="InterPro"/>
</dbReference>
<name>A0A841I1Y9_9DEIO</name>
<dbReference type="PANTHER" id="PTHR43303:SF4">
    <property type="entry name" value="NADPH DEHYDROGENASE C23G7.10C-RELATED"/>
    <property type="match status" value="1"/>
</dbReference>
<dbReference type="Pfam" id="PF00724">
    <property type="entry name" value="Oxidored_FMN"/>
    <property type="match status" value="1"/>
</dbReference>
<dbReference type="SUPFAM" id="SSF51395">
    <property type="entry name" value="FMN-linked oxidoreductases"/>
    <property type="match status" value="1"/>
</dbReference>
<proteinExistence type="predicted"/>
<comment type="cofactor">
    <cofactor evidence="1">
        <name>FMN</name>
        <dbReference type="ChEBI" id="CHEBI:58210"/>
    </cofactor>
</comment>
<evidence type="ECO:0000313" key="8">
    <source>
        <dbReference type="Proteomes" id="UP000569951"/>
    </source>
</evidence>
<keyword evidence="8" id="KW-1185">Reference proteome</keyword>
<evidence type="ECO:0000256" key="1">
    <source>
        <dbReference type="ARBA" id="ARBA00001917"/>
    </source>
</evidence>
<dbReference type="AlphaFoldDB" id="A0A841I1Y9"/>
<dbReference type="InterPro" id="IPR001155">
    <property type="entry name" value="OxRdtase_FMN_N"/>
</dbReference>
<comment type="caution">
    <text evidence="7">The sequence shown here is derived from an EMBL/GenBank/DDBJ whole genome shotgun (WGS) entry which is preliminary data.</text>
</comment>
<keyword evidence="4" id="KW-0521">NADP</keyword>
<dbReference type="PANTHER" id="PTHR43303">
    <property type="entry name" value="NADPH DEHYDROGENASE C23G7.10C-RELATED"/>
    <property type="match status" value="1"/>
</dbReference>
<keyword evidence="5" id="KW-0560">Oxidoreductase</keyword>
<keyword evidence="3" id="KW-0288">FMN</keyword>
<evidence type="ECO:0000313" key="7">
    <source>
        <dbReference type="EMBL" id="MBB6097955.1"/>
    </source>
</evidence>
<evidence type="ECO:0000259" key="6">
    <source>
        <dbReference type="Pfam" id="PF00724"/>
    </source>
</evidence>
<dbReference type="GO" id="GO:0050661">
    <property type="term" value="F:NADP binding"/>
    <property type="evidence" value="ECO:0007669"/>
    <property type="project" value="InterPro"/>
</dbReference>
<evidence type="ECO:0000256" key="5">
    <source>
        <dbReference type="ARBA" id="ARBA00023002"/>
    </source>
</evidence>
<sequence>MPSLFSPLTLRDLTVPNRVMVSPMCMYSSEDGFANDFHLVHLGAFALGSAGLIVTEATAVSPEGRISPQDLGLWKDEHVPLLRRITDFVHAQGSTIAVQLAHAGRKASAYAPGQGRGAVPPEQGGWKTVAPSAQRFHESYDLPIALDADGIRKVVNDFAAATRRALEANFDAVEIHAAHGYLLHQFMSPLSNTREDAYGGSFENRVRLLLEVTRAVRAAWPQERPLLVRLSGTEWVESGWSLEDSVELARQLKAEGVDLIDVSSGGNDLRQQLPPLEPGYQVPLAATIRREADVPTAAVGLITEPHHAQRIVESGEADLVALAREMLRDPHWTLRAARELGCEVRWPRPYERAR</sequence>
<evidence type="ECO:0000256" key="2">
    <source>
        <dbReference type="ARBA" id="ARBA00022630"/>
    </source>
</evidence>
<dbReference type="InterPro" id="IPR044152">
    <property type="entry name" value="YqjM-like"/>
</dbReference>